<accession>A0A1G9KY61</accession>
<organism evidence="1 2">
    <name type="scientific">Aliiruegeria lutimaris</name>
    <dbReference type="NCBI Taxonomy" id="571298"/>
    <lineage>
        <taxon>Bacteria</taxon>
        <taxon>Pseudomonadati</taxon>
        <taxon>Pseudomonadota</taxon>
        <taxon>Alphaproteobacteria</taxon>
        <taxon>Rhodobacterales</taxon>
        <taxon>Roseobacteraceae</taxon>
        <taxon>Aliiruegeria</taxon>
    </lineage>
</organism>
<name>A0A1G9KY61_9RHOB</name>
<evidence type="ECO:0000313" key="2">
    <source>
        <dbReference type="Proteomes" id="UP000199382"/>
    </source>
</evidence>
<proteinExistence type="predicted"/>
<feature type="non-terminal residue" evidence="1">
    <location>
        <position position="29"/>
    </location>
</feature>
<sequence length="29" mass="3079">MTKSPTAAFLTTAIEKSGLTQREIAQRAG</sequence>
<reference evidence="1 2" key="1">
    <citation type="submission" date="2016-10" db="EMBL/GenBank/DDBJ databases">
        <authorList>
            <person name="de Groot N.N."/>
        </authorList>
    </citation>
    <scope>NUCLEOTIDE SEQUENCE [LARGE SCALE GENOMIC DNA]</scope>
    <source>
        <strain evidence="1 2">DSM 25294</strain>
    </source>
</reference>
<dbReference type="EMBL" id="FNEK01000092">
    <property type="protein sequence ID" value="SDL54536.1"/>
    <property type="molecule type" value="Genomic_DNA"/>
</dbReference>
<dbReference type="AlphaFoldDB" id="A0A1G9KY61"/>
<protein>
    <recommendedName>
        <fullName evidence="3">Helix-turn-helix</fullName>
    </recommendedName>
</protein>
<dbReference type="Proteomes" id="UP000199382">
    <property type="component" value="Unassembled WGS sequence"/>
</dbReference>
<gene>
    <name evidence="1" type="ORF">SAMN04488026_109212</name>
</gene>
<evidence type="ECO:0000313" key="1">
    <source>
        <dbReference type="EMBL" id="SDL54536.1"/>
    </source>
</evidence>
<keyword evidence="2" id="KW-1185">Reference proteome</keyword>
<evidence type="ECO:0008006" key="3">
    <source>
        <dbReference type="Google" id="ProtNLM"/>
    </source>
</evidence>